<name>A0A830HGI8_9CHLO</name>
<dbReference type="AlphaFoldDB" id="A0A830HGI8"/>
<keyword evidence="2" id="KW-0812">Transmembrane</keyword>
<organism evidence="3 4">
    <name type="scientific">Pycnococcus provasolii</name>
    <dbReference type="NCBI Taxonomy" id="41880"/>
    <lineage>
        <taxon>Eukaryota</taxon>
        <taxon>Viridiplantae</taxon>
        <taxon>Chlorophyta</taxon>
        <taxon>Pseudoscourfieldiophyceae</taxon>
        <taxon>Pseudoscourfieldiales</taxon>
        <taxon>Pycnococcaceae</taxon>
        <taxon>Pycnococcus</taxon>
    </lineage>
</organism>
<feature type="region of interest" description="Disordered" evidence="1">
    <location>
        <begin position="82"/>
        <end position="131"/>
    </location>
</feature>
<accession>A0A830HGI8</accession>
<evidence type="ECO:0000256" key="1">
    <source>
        <dbReference type="SAM" id="MobiDB-lite"/>
    </source>
</evidence>
<feature type="region of interest" description="Disordered" evidence="1">
    <location>
        <begin position="20"/>
        <end position="45"/>
    </location>
</feature>
<evidence type="ECO:0000313" key="3">
    <source>
        <dbReference type="EMBL" id="GHP04741.1"/>
    </source>
</evidence>
<comment type="caution">
    <text evidence="3">The sequence shown here is derived from an EMBL/GenBank/DDBJ whole genome shotgun (WGS) entry which is preliminary data.</text>
</comment>
<feature type="transmembrane region" description="Helical" evidence="2">
    <location>
        <begin position="318"/>
        <end position="338"/>
    </location>
</feature>
<feature type="transmembrane region" description="Helical" evidence="2">
    <location>
        <begin position="218"/>
        <end position="239"/>
    </location>
</feature>
<evidence type="ECO:0000256" key="2">
    <source>
        <dbReference type="SAM" id="Phobius"/>
    </source>
</evidence>
<feature type="transmembrane region" description="Helical" evidence="2">
    <location>
        <begin position="251"/>
        <end position="271"/>
    </location>
</feature>
<proteinExistence type="predicted"/>
<feature type="compositionally biased region" description="Basic residues" evidence="1">
    <location>
        <begin position="121"/>
        <end position="130"/>
    </location>
</feature>
<dbReference type="InterPro" id="IPR005325">
    <property type="entry name" value="DUF308_memb"/>
</dbReference>
<dbReference type="EMBL" id="BNJQ01000008">
    <property type="protein sequence ID" value="GHP04741.1"/>
    <property type="molecule type" value="Genomic_DNA"/>
</dbReference>
<dbReference type="Pfam" id="PF03729">
    <property type="entry name" value="DUF308"/>
    <property type="match status" value="1"/>
</dbReference>
<evidence type="ECO:0000313" key="4">
    <source>
        <dbReference type="Proteomes" id="UP000660262"/>
    </source>
</evidence>
<keyword evidence="4" id="KW-1185">Reference proteome</keyword>
<reference evidence="3" key="1">
    <citation type="submission" date="2020-10" db="EMBL/GenBank/DDBJ databases">
        <title>Unveiling of a novel bifunctional photoreceptor, Dualchrome1, isolated from a cosmopolitan green alga.</title>
        <authorList>
            <person name="Suzuki S."/>
            <person name="Kawachi M."/>
        </authorList>
    </citation>
    <scope>NUCLEOTIDE SEQUENCE</scope>
    <source>
        <strain evidence="3">NIES 2893</strain>
    </source>
</reference>
<feature type="transmembrane region" description="Helical" evidence="2">
    <location>
        <begin position="292"/>
        <end position="312"/>
    </location>
</feature>
<feature type="transmembrane region" description="Helical" evidence="2">
    <location>
        <begin position="183"/>
        <end position="206"/>
    </location>
</feature>
<feature type="transmembrane region" description="Helical" evidence="2">
    <location>
        <begin position="158"/>
        <end position="177"/>
    </location>
</feature>
<sequence length="364" mass="39702">MKLTSITAIATNALNHNKYTTTSTGTSAGIKSTKATSRGISSPLSRSIDKHQKKNCLVFVTRHSSSNNNFWRKIEMVSLRTSARKSQSQERDDPFGSPLVSPRATTRSMTATPKKTPAKSPTRKRVVAKSTKKDKMESVDIPAPVHYHMDIYVSSQPWWSLVLRACLSIIFGCLCMFDPLDSVYSVALFFAGFVFVDGAITMWYAVKGMLNKTLKLSPGFFRLIAGVLGIGYGIAAALTKLETEAVIFSRLVASLIILRGVGEILGAIVLSRLPDVVDNGLLLFPGIGKYQLITIAIIGVIEIGWGAVVLSATPAMEVLTIGSLIGIYAFYNAMTLFYNAWRSRKIARILGDVSGTLSLDYKTE</sequence>
<protein>
    <recommendedName>
        <fullName evidence="5">Transmembrane protein</fullName>
    </recommendedName>
</protein>
<feature type="compositionally biased region" description="Polar residues" evidence="1">
    <location>
        <begin position="103"/>
        <end position="113"/>
    </location>
</feature>
<gene>
    <name evidence="3" type="ORF">PPROV_000349400</name>
</gene>
<keyword evidence="2" id="KW-1133">Transmembrane helix</keyword>
<dbReference type="Proteomes" id="UP000660262">
    <property type="component" value="Unassembled WGS sequence"/>
</dbReference>
<evidence type="ECO:0008006" key="5">
    <source>
        <dbReference type="Google" id="ProtNLM"/>
    </source>
</evidence>
<keyword evidence="2" id="KW-0472">Membrane</keyword>